<reference evidence="2 3" key="1">
    <citation type="submission" date="2019-03" db="EMBL/GenBank/DDBJ databases">
        <title>Genomic Encyclopedia of Type Strains, Phase IV (KMG-IV): sequencing the most valuable type-strain genomes for metagenomic binning, comparative biology and taxonomic classification.</title>
        <authorList>
            <person name="Goeker M."/>
        </authorList>
    </citation>
    <scope>NUCLEOTIDE SEQUENCE [LARGE SCALE GENOMIC DNA]</scope>
    <source>
        <strain evidence="2 3">DSM 654</strain>
    </source>
</reference>
<keyword evidence="3" id="KW-1185">Reference proteome</keyword>
<evidence type="ECO:0000313" key="3">
    <source>
        <dbReference type="Proteomes" id="UP000295110"/>
    </source>
</evidence>
<accession>A0A4R3VKM2</accession>
<sequence length="118" mass="12987">MKTIVATFVTAAISALAYSSGPVQAMPRMNDLLGSPASQEQADRTVHIDAKTRWVNVKRMETVRFEVGSGPDAKTFTWRFDGLPQRWVKLDQIAPADAVGSHEVIVYVARNEQVDGGR</sequence>
<dbReference type="Gene3D" id="2.60.40.2280">
    <property type="entry name" value="Heavy-metal resistance protein CzcE"/>
    <property type="match status" value="1"/>
</dbReference>
<feature type="chain" id="PRO_5020417007" evidence="1">
    <location>
        <begin position="26"/>
        <end position="118"/>
    </location>
</feature>
<dbReference type="Proteomes" id="UP000295110">
    <property type="component" value="Unassembled WGS sequence"/>
</dbReference>
<dbReference type="Pfam" id="PF16986">
    <property type="entry name" value="CzcE"/>
    <property type="match status" value="1"/>
</dbReference>
<dbReference type="InterPro" id="IPR031560">
    <property type="entry name" value="CzcE"/>
</dbReference>
<dbReference type="RefSeq" id="WP_132569127.1">
    <property type="nucleotide sequence ID" value="NZ_CBCSGL010000004.1"/>
</dbReference>
<evidence type="ECO:0000313" key="2">
    <source>
        <dbReference type="EMBL" id="TCV04428.1"/>
    </source>
</evidence>
<dbReference type="AlphaFoldDB" id="A0A4R3VKM2"/>
<comment type="caution">
    <text evidence="2">The sequence shown here is derived from an EMBL/GenBank/DDBJ whole genome shotgun (WGS) entry which is preliminary data.</text>
</comment>
<name>A0A4R3VKM2_ROSSA</name>
<keyword evidence="1" id="KW-0732">Signal</keyword>
<protein>
    <submittedName>
        <fullName evidence="2">Heavy-metal resistance protein CzcE</fullName>
    </submittedName>
</protein>
<dbReference type="EMBL" id="SMBU01000001">
    <property type="protein sequence ID" value="TCV04428.1"/>
    <property type="molecule type" value="Genomic_DNA"/>
</dbReference>
<dbReference type="InterPro" id="IPR038674">
    <property type="entry name" value="CzcE_sf"/>
</dbReference>
<organism evidence="2 3">
    <name type="scientific">Roseateles saccharophilus</name>
    <name type="common">Pseudomonas saccharophila</name>
    <dbReference type="NCBI Taxonomy" id="304"/>
    <lineage>
        <taxon>Bacteria</taxon>
        <taxon>Pseudomonadati</taxon>
        <taxon>Pseudomonadota</taxon>
        <taxon>Betaproteobacteria</taxon>
        <taxon>Burkholderiales</taxon>
        <taxon>Sphaerotilaceae</taxon>
        <taxon>Roseateles</taxon>
    </lineage>
</organism>
<feature type="signal peptide" evidence="1">
    <location>
        <begin position="1"/>
        <end position="25"/>
    </location>
</feature>
<dbReference type="OrthoDB" id="8781507at2"/>
<evidence type="ECO:0000256" key="1">
    <source>
        <dbReference type="SAM" id="SignalP"/>
    </source>
</evidence>
<gene>
    <name evidence="2" type="ORF">EV671_1001183</name>
</gene>
<proteinExistence type="predicted"/>